<dbReference type="AlphaFoldDB" id="A0A0W8FKD2"/>
<name>A0A0W8FKD2_9ZZZZ</name>
<organism evidence="2">
    <name type="scientific">hydrocarbon metagenome</name>
    <dbReference type="NCBI Taxonomy" id="938273"/>
    <lineage>
        <taxon>unclassified sequences</taxon>
        <taxon>metagenomes</taxon>
        <taxon>ecological metagenomes</taxon>
    </lineage>
</organism>
<dbReference type="GO" id="GO:0016787">
    <property type="term" value="F:hydrolase activity"/>
    <property type="evidence" value="ECO:0007669"/>
    <property type="project" value="UniProtKB-KW"/>
</dbReference>
<dbReference type="PANTHER" id="PTHR42663:SF12">
    <property type="entry name" value="ATP-BINDING PROTEIN PHNP"/>
    <property type="match status" value="1"/>
</dbReference>
<gene>
    <name evidence="2" type="ORF">ASZ90_009050</name>
</gene>
<reference evidence="2" key="1">
    <citation type="journal article" date="2015" name="Proc. Natl. Acad. Sci. U.S.A.">
        <title>Networks of energetic and metabolic interactions define dynamics in microbial communities.</title>
        <authorList>
            <person name="Embree M."/>
            <person name="Liu J.K."/>
            <person name="Al-Bassam M.M."/>
            <person name="Zengler K."/>
        </authorList>
    </citation>
    <scope>NUCLEOTIDE SEQUENCE</scope>
</reference>
<dbReference type="InterPro" id="IPR036866">
    <property type="entry name" value="RibonucZ/Hydroxyglut_hydro"/>
</dbReference>
<dbReference type="PANTHER" id="PTHR42663">
    <property type="entry name" value="HYDROLASE C777.06C-RELATED-RELATED"/>
    <property type="match status" value="1"/>
</dbReference>
<comment type="caution">
    <text evidence="2">The sequence shown here is derived from an EMBL/GenBank/DDBJ whole genome shotgun (WGS) entry which is preliminary data.</text>
</comment>
<dbReference type="CDD" id="cd16279">
    <property type="entry name" value="metallo-hydrolase-like_MBL-fold"/>
    <property type="match status" value="1"/>
</dbReference>
<dbReference type="Pfam" id="PF12706">
    <property type="entry name" value="Lactamase_B_2"/>
    <property type="match status" value="1"/>
</dbReference>
<keyword evidence="2" id="KW-0378">Hydrolase</keyword>
<dbReference type="InterPro" id="IPR001279">
    <property type="entry name" value="Metallo-B-lactamas"/>
</dbReference>
<proteinExistence type="predicted"/>
<sequence>MEITVLGTGDAIGTPKVGCSCETCTAARAAGRSRLRTSLLVEAKGKRILIDSSPDLRQQLLRSGSPHIDAVFWTHGHYDHFIGYGEFYRVQKMPPVYAAPPVLAYSAKFFHFLPFKRCQAEVYTPFDLFGVRFTFFEVHHPPGYACGIRMEHDGAAVAYTSDTTNRLPGRTRRLLEGVDLLFVDAIAPAGYEIEKHMNYPEACALAAEVGARDFRCVHMSHLVPWDLPHAGTDMERLLLE</sequence>
<evidence type="ECO:0000313" key="2">
    <source>
        <dbReference type="EMBL" id="KUG21201.1"/>
    </source>
</evidence>
<feature type="domain" description="Metallo-beta-lactamase" evidence="1">
    <location>
        <begin position="35"/>
        <end position="218"/>
    </location>
</feature>
<dbReference type="Gene3D" id="3.60.15.10">
    <property type="entry name" value="Ribonuclease Z/Hydroxyacylglutathione hydrolase-like"/>
    <property type="match status" value="1"/>
</dbReference>
<accession>A0A0W8FKD2</accession>
<dbReference type="SUPFAM" id="SSF56281">
    <property type="entry name" value="Metallo-hydrolase/oxidoreductase"/>
    <property type="match status" value="1"/>
</dbReference>
<dbReference type="SMART" id="SM00849">
    <property type="entry name" value="Lactamase_B"/>
    <property type="match status" value="1"/>
</dbReference>
<dbReference type="EMBL" id="LNQE01001090">
    <property type="protein sequence ID" value="KUG21201.1"/>
    <property type="molecule type" value="Genomic_DNA"/>
</dbReference>
<evidence type="ECO:0000259" key="1">
    <source>
        <dbReference type="SMART" id="SM00849"/>
    </source>
</evidence>
<protein>
    <submittedName>
        <fullName evidence="2">Metal-dependent hydrolase of the beta-lactamase superfamily i</fullName>
    </submittedName>
</protein>